<dbReference type="Gene3D" id="3.40.50.1820">
    <property type="entry name" value="alpha/beta hydrolase"/>
    <property type="match status" value="1"/>
</dbReference>
<sequence>MKTKLFLIPGLMCDNNLWSKLNIHKEFDLVYLELPSKNSINEIVSSFHKLLKNEEKVNILGFSLGGYLGLYYLCKYPHKIEKAYIISSGINSLVEEEIKNRKNLIKLIDNNNITSISTKSINKLLENKNDLQNIEIIQEMFINLGIKTYKNQLISTLYRKDLYPTLSKTKTPIKFLYSENDYLFNKNQLKKLILENHNIEEKVLNSNSHMLPLEYNELLSNEIKKFFKK</sequence>
<dbReference type="InterPro" id="IPR000073">
    <property type="entry name" value="AB_hydrolase_1"/>
</dbReference>
<proteinExistence type="predicted"/>
<gene>
    <name evidence="2" type="ORF">CP965_02435</name>
</gene>
<dbReference type="OrthoDB" id="5365685at2"/>
<evidence type="ECO:0000313" key="3">
    <source>
        <dbReference type="Proteomes" id="UP000289718"/>
    </source>
</evidence>
<accession>A0A4Q1AY94</accession>
<evidence type="ECO:0000313" key="2">
    <source>
        <dbReference type="EMBL" id="RXK14323.1"/>
    </source>
</evidence>
<dbReference type="Pfam" id="PF00561">
    <property type="entry name" value="Abhydrolase_1"/>
    <property type="match status" value="1"/>
</dbReference>
<name>A0A4Q1AY94_9BACT</name>
<dbReference type="AlphaFoldDB" id="A0A4Q1AY94"/>
<keyword evidence="3" id="KW-1185">Reference proteome</keyword>
<comment type="caution">
    <text evidence="2">The sequence shown here is derived from an EMBL/GenBank/DDBJ whole genome shotgun (WGS) entry which is preliminary data.</text>
</comment>
<evidence type="ECO:0000259" key="1">
    <source>
        <dbReference type="Pfam" id="PF00561"/>
    </source>
</evidence>
<dbReference type="RefSeq" id="WP_129060433.1">
    <property type="nucleotide sequence ID" value="NZ_NXIE01000001.1"/>
</dbReference>
<dbReference type="SUPFAM" id="SSF53474">
    <property type="entry name" value="alpha/beta-Hydrolases"/>
    <property type="match status" value="1"/>
</dbReference>
<dbReference type="Proteomes" id="UP000289718">
    <property type="component" value="Unassembled WGS sequence"/>
</dbReference>
<protein>
    <recommendedName>
        <fullName evidence="1">AB hydrolase-1 domain-containing protein</fullName>
    </recommendedName>
</protein>
<dbReference type="InterPro" id="IPR029058">
    <property type="entry name" value="AB_hydrolase_fold"/>
</dbReference>
<reference evidence="2 3" key="1">
    <citation type="submission" date="2017-09" db="EMBL/GenBank/DDBJ databases">
        <title>Genomics of the genus Arcobacter.</title>
        <authorList>
            <person name="Perez-Cataluna A."/>
            <person name="Figueras M.J."/>
            <person name="Salas-Masso N."/>
        </authorList>
    </citation>
    <scope>NUCLEOTIDE SEQUENCE [LARGE SCALE GENOMIC DNA]</scope>
    <source>
        <strain evidence="2 3">F156-34</strain>
    </source>
</reference>
<organism evidence="2 3">
    <name type="scientific">Halarcobacter mediterraneus</name>
    <dbReference type="NCBI Taxonomy" id="2023153"/>
    <lineage>
        <taxon>Bacteria</taxon>
        <taxon>Pseudomonadati</taxon>
        <taxon>Campylobacterota</taxon>
        <taxon>Epsilonproteobacteria</taxon>
        <taxon>Campylobacterales</taxon>
        <taxon>Arcobacteraceae</taxon>
        <taxon>Halarcobacter</taxon>
    </lineage>
</organism>
<dbReference type="EMBL" id="NXIE01000001">
    <property type="protein sequence ID" value="RXK14323.1"/>
    <property type="molecule type" value="Genomic_DNA"/>
</dbReference>
<feature type="domain" description="AB hydrolase-1" evidence="1">
    <location>
        <begin position="40"/>
        <end position="93"/>
    </location>
</feature>